<evidence type="ECO:0000313" key="2">
    <source>
        <dbReference type="EMBL" id="UOE45910.1"/>
    </source>
</evidence>
<evidence type="ECO:0000313" key="3">
    <source>
        <dbReference type="Proteomes" id="UP000832097"/>
    </source>
</evidence>
<accession>A0ABY4CB37</accession>
<proteinExistence type="predicted"/>
<evidence type="ECO:0000256" key="1">
    <source>
        <dbReference type="SAM" id="MobiDB-lite"/>
    </source>
</evidence>
<dbReference type="EMBL" id="CP094528">
    <property type="protein sequence ID" value="UOE45910.1"/>
    <property type="molecule type" value="Genomic_DNA"/>
</dbReference>
<name>A0ABY4CB37_9MICO</name>
<gene>
    <name evidence="2" type="ORF">MTO99_09275</name>
</gene>
<organism evidence="2 3">
    <name type="scientific">Agromyces larvae</name>
    <dbReference type="NCBI Taxonomy" id="2929802"/>
    <lineage>
        <taxon>Bacteria</taxon>
        <taxon>Bacillati</taxon>
        <taxon>Actinomycetota</taxon>
        <taxon>Actinomycetes</taxon>
        <taxon>Micrococcales</taxon>
        <taxon>Microbacteriaceae</taxon>
        <taxon>Agromyces</taxon>
    </lineage>
</organism>
<protein>
    <submittedName>
        <fullName evidence="2">Uncharacterized protein</fullName>
    </submittedName>
</protein>
<reference evidence="2 3" key="1">
    <citation type="submission" date="2022-03" db="EMBL/GenBank/DDBJ databases">
        <title>Mucilaginibacter sp. isolated from the gut of Protaetia brevitarsis seulensis larvae.</title>
        <authorList>
            <person name="Won M."/>
            <person name="Kim S.-J."/>
            <person name="Kwon S.-W."/>
        </authorList>
    </citation>
    <scope>NUCLEOTIDE SEQUENCE [LARGE SCALE GENOMIC DNA]</scope>
    <source>
        <strain evidence="2 3">CFWR-12</strain>
    </source>
</reference>
<dbReference type="RefSeq" id="WP_243558632.1">
    <property type="nucleotide sequence ID" value="NZ_CP094528.1"/>
</dbReference>
<keyword evidence="3" id="KW-1185">Reference proteome</keyword>
<dbReference type="Proteomes" id="UP000832097">
    <property type="component" value="Chromosome"/>
</dbReference>
<sequence length="216" mass="21981">MSIDNLDSLLSGGTKSAKFENPGDTITGVITEVTTRQKTEFGTGKPQFWDDGLPQQQIVVTIQTTLAEDEDDDGLRAIYIKGWGAQLKAFRAAVQAAGAKPEKGDDFTATFTGYGPKAPTGGFPPKTYQYAIRKLSQIDALVGGPAAAAPAAPTTPAAATPTAANPAAEQAKGLIGLGLSDEQITAATGLDATVVALIRSQTGGALAAAAGAQTGF</sequence>
<feature type="region of interest" description="Disordered" evidence="1">
    <location>
        <begin position="146"/>
        <end position="165"/>
    </location>
</feature>